<name>A0A4S8Q043_9ACTN</name>
<proteinExistence type="predicted"/>
<dbReference type="AlphaFoldDB" id="A0A4S8Q043"/>
<organism evidence="1 2">
    <name type="scientific">Glycomyces buryatensis</name>
    <dbReference type="NCBI Taxonomy" id="2570927"/>
    <lineage>
        <taxon>Bacteria</taxon>
        <taxon>Bacillati</taxon>
        <taxon>Actinomycetota</taxon>
        <taxon>Actinomycetes</taxon>
        <taxon>Glycomycetales</taxon>
        <taxon>Glycomycetaceae</taxon>
        <taxon>Glycomyces</taxon>
    </lineage>
</organism>
<accession>A0A4S8Q043</accession>
<reference evidence="1 2" key="2">
    <citation type="submission" date="2019-05" db="EMBL/GenBank/DDBJ databases">
        <title>Glycomyces buryatensis sp. nov.</title>
        <authorList>
            <person name="Nikitina E."/>
        </authorList>
    </citation>
    <scope>NUCLEOTIDE SEQUENCE [LARGE SCALE GENOMIC DNA]</scope>
    <source>
        <strain evidence="1 2">18</strain>
    </source>
</reference>
<keyword evidence="2" id="KW-1185">Reference proteome</keyword>
<dbReference type="RefSeq" id="WP_136537174.1">
    <property type="nucleotide sequence ID" value="NZ_STGY01000081.1"/>
</dbReference>
<dbReference type="EMBL" id="STGY01000081">
    <property type="protein sequence ID" value="THV33919.1"/>
    <property type="molecule type" value="Genomic_DNA"/>
</dbReference>
<reference evidence="2" key="1">
    <citation type="submission" date="2019-04" db="EMBL/GenBank/DDBJ databases">
        <title>Nocardioides xinjiangensis sp. nov.</title>
        <authorList>
            <person name="Liu S."/>
        </authorList>
    </citation>
    <scope>NUCLEOTIDE SEQUENCE [LARGE SCALE GENOMIC DNA]</scope>
    <source>
        <strain evidence="2">18</strain>
    </source>
</reference>
<comment type="caution">
    <text evidence="1">The sequence shown here is derived from an EMBL/GenBank/DDBJ whole genome shotgun (WGS) entry which is preliminary data.</text>
</comment>
<evidence type="ECO:0000313" key="2">
    <source>
        <dbReference type="Proteomes" id="UP000308760"/>
    </source>
</evidence>
<gene>
    <name evidence="1" type="ORF">FAB82_24390</name>
</gene>
<sequence>MARPDLLALYTPPDRPWPEIENPPATFTDDWYFLNARKAIHTARRRHLRRTGVPGDYTDLNPPPP</sequence>
<evidence type="ECO:0000313" key="1">
    <source>
        <dbReference type="EMBL" id="THV33919.1"/>
    </source>
</evidence>
<dbReference type="Proteomes" id="UP000308760">
    <property type="component" value="Unassembled WGS sequence"/>
</dbReference>
<protein>
    <submittedName>
        <fullName evidence="1">Uncharacterized protein</fullName>
    </submittedName>
</protein>